<protein>
    <submittedName>
        <fullName evidence="4">Amino-acid acetyltransferase</fullName>
        <ecNumber evidence="4">2.3.1.1</ecNumber>
    </submittedName>
</protein>
<name>A0A517ZG41_9PLAN</name>
<evidence type="ECO:0000313" key="5">
    <source>
        <dbReference type="Proteomes" id="UP000320496"/>
    </source>
</evidence>
<keyword evidence="5" id="KW-1185">Reference proteome</keyword>
<dbReference type="Gene3D" id="3.40.630.30">
    <property type="match status" value="1"/>
</dbReference>
<dbReference type="PANTHER" id="PTHR43877">
    <property type="entry name" value="AMINOALKYLPHOSPHONATE N-ACETYLTRANSFERASE-RELATED-RELATED"/>
    <property type="match status" value="1"/>
</dbReference>
<dbReference type="EC" id="2.3.1.1" evidence="4"/>
<gene>
    <name evidence="4" type="primary">argA</name>
    <name evidence="4" type="ORF">Mal4_58180</name>
</gene>
<dbReference type="PROSITE" id="PS51186">
    <property type="entry name" value="GNAT"/>
    <property type="match status" value="1"/>
</dbReference>
<dbReference type="Proteomes" id="UP000320496">
    <property type="component" value="Chromosome"/>
</dbReference>
<evidence type="ECO:0000256" key="2">
    <source>
        <dbReference type="ARBA" id="ARBA00023315"/>
    </source>
</evidence>
<evidence type="ECO:0000313" key="4">
    <source>
        <dbReference type="EMBL" id="QDU41450.1"/>
    </source>
</evidence>
<reference evidence="4 5" key="1">
    <citation type="submission" date="2019-02" db="EMBL/GenBank/DDBJ databases">
        <title>Deep-cultivation of Planctomycetes and their phenomic and genomic characterization uncovers novel biology.</title>
        <authorList>
            <person name="Wiegand S."/>
            <person name="Jogler M."/>
            <person name="Boedeker C."/>
            <person name="Pinto D."/>
            <person name="Vollmers J."/>
            <person name="Rivas-Marin E."/>
            <person name="Kohn T."/>
            <person name="Peeters S.H."/>
            <person name="Heuer A."/>
            <person name="Rast P."/>
            <person name="Oberbeckmann S."/>
            <person name="Bunk B."/>
            <person name="Jeske O."/>
            <person name="Meyerdierks A."/>
            <person name="Storesund J.E."/>
            <person name="Kallscheuer N."/>
            <person name="Luecker S."/>
            <person name="Lage O.M."/>
            <person name="Pohl T."/>
            <person name="Merkel B.J."/>
            <person name="Hornburger P."/>
            <person name="Mueller R.-W."/>
            <person name="Bruemmer F."/>
            <person name="Labrenz M."/>
            <person name="Spormann A.M."/>
            <person name="Op den Camp H."/>
            <person name="Overmann J."/>
            <person name="Amann R."/>
            <person name="Jetten M.S.M."/>
            <person name="Mascher T."/>
            <person name="Medema M.H."/>
            <person name="Devos D.P."/>
            <person name="Kaster A.-K."/>
            <person name="Ovreas L."/>
            <person name="Rohde M."/>
            <person name="Galperin M.Y."/>
            <person name="Jogler C."/>
        </authorList>
    </citation>
    <scope>NUCLEOTIDE SEQUENCE [LARGE SCALE GENOMIC DNA]</scope>
    <source>
        <strain evidence="4 5">Mal4</strain>
    </source>
</reference>
<dbReference type="OrthoDB" id="9775804at2"/>
<dbReference type="RefSeq" id="WP_145372859.1">
    <property type="nucleotide sequence ID" value="NZ_CP036275.1"/>
</dbReference>
<dbReference type="EMBL" id="CP036275">
    <property type="protein sequence ID" value="QDU41450.1"/>
    <property type="molecule type" value="Genomic_DNA"/>
</dbReference>
<proteinExistence type="predicted"/>
<evidence type="ECO:0000259" key="3">
    <source>
        <dbReference type="PROSITE" id="PS51186"/>
    </source>
</evidence>
<dbReference type="InterPro" id="IPR050832">
    <property type="entry name" value="Bact_Acetyltransf"/>
</dbReference>
<keyword evidence="2 4" id="KW-0012">Acyltransferase</keyword>
<dbReference type="KEGG" id="mri:Mal4_58180"/>
<feature type="domain" description="N-acetyltransferase" evidence="3">
    <location>
        <begin position="9"/>
        <end position="142"/>
    </location>
</feature>
<dbReference type="GO" id="GO:0016747">
    <property type="term" value="F:acyltransferase activity, transferring groups other than amino-acyl groups"/>
    <property type="evidence" value="ECO:0007669"/>
    <property type="project" value="InterPro"/>
</dbReference>
<sequence length="143" mass="15678">MQDHQTSTVSIRAAGAEDLAGVEAFIAPFVEGGRILPRTSDELTDLLRTGFLAEIDGRIVGFAALEVYSRKLAEIRSLCVDPALQGQGIGRRLAQACVDLARERNVFEVMVITSSESFFRGCGFDFTLPGEKKALFLQTRDEH</sequence>
<dbReference type="InterPro" id="IPR016181">
    <property type="entry name" value="Acyl_CoA_acyltransferase"/>
</dbReference>
<dbReference type="InterPro" id="IPR000182">
    <property type="entry name" value="GNAT_dom"/>
</dbReference>
<dbReference type="SUPFAM" id="SSF55729">
    <property type="entry name" value="Acyl-CoA N-acyltransferases (Nat)"/>
    <property type="match status" value="1"/>
</dbReference>
<dbReference type="CDD" id="cd04301">
    <property type="entry name" value="NAT_SF"/>
    <property type="match status" value="1"/>
</dbReference>
<dbReference type="AlphaFoldDB" id="A0A517ZG41"/>
<accession>A0A517ZG41</accession>
<keyword evidence="1 4" id="KW-0808">Transferase</keyword>
<evidence type="ECO:0000256" key="1">
    <source>
        <dbReference type="ARBA" id="ARBA00022679"/>
    </source>
</evidence>
<organism evidence="4 5">
    <name type="scientific">Maioricimonas rarisocia</name>
    <dbReference type="NCBI Taxonomy" id="2528026"/>
    <lineage>
        <taxon>Bacteria</taxon>
        <taxon>Pseudomonadati</taxon>
        <taxon>Planctomycetota</taxon>
        <taxon>Planctomycetia</taxon>
        <taxon>Planctomycetales</taxon>
        <taxon>Planctomycetaceae</taxon>
        <taxon>Maioricimonas</taxon>
    </lineage>
</organism>
<dbReference type="PANTHER" id="PTHR43877:SF8">
    <property type="entry name" value="N-ACETYLGLUTAMATE SYNTHASE-RELATED"/>
    <property type="match status" value="1"/>
</dbReference>
<dbReference type="Pfam" id="PF00583">
    <property type="entry name" value="Acetyltransf_1"/>
    <property type="match status" value="1"/>
</dbReference>